<dbReference type="Gene3D" id="3.90.1720.10">
    <property type="entry name" value="endopeptidase domain like (from Nostoc punctiforme)"/>
    <property type="match status" value="1"/>
</dbReference>
<accession>A0ABY4CF85</accession>
<dbReference type="Pfam" id="PF05708">
    <property type="entry name" value="Peptidase_C92"/>
    <property type="match status" value="1"/>
</dbReference>
<proteinExistence type="predicted"/>
<evidence type="ECO:0000256" key="1">
    <source>
        <dbReference type="SAM" id="SignalP"/>
    </source>
</evidence>
<dbReference type="EMBL" id="CP093442">
    <property type="protein sequence ID" value="UOF02203.1"/>
    <property type="molecule type" value="Genomic_DNA"/>
</dbReference>
<feature type="signal peptide" evidence="1">
    <location>
        <begin position="1"/>
        <end position="21"/>
    </location>
</feature>
<keyword evidence="1" id="KW-0732">Signal</keyword>
<organism evidence="2 3">
    <name type="scientific">Bdellovibrio reynosensis</name>
    <dbReference type="NCBI Taxonomy" id="2835041"/>
    <lineage>
        <taxon>Bacteria</taxon>
        <taxon>Pseudomonadati</taxon>
        <taxon>Bdellovibrionota</taxon>
        <taxon>Bdellovibrionia</taxon>
        <taxon>Bdellovibrionales</taxon>
        <taxon>Pseudobdellovibrionaceae</taxon>
        <taxon>Bdellovibrio</taxon>
    </lineage>
</organism>
<dbReference type="RefSeq" id="WP_243539100.1">
    <property type="nucleotide sequence ID" value="NZ_CP093442.1"/>
</dbReference>
<evidence type="ECO:0000313" key="2">
    <source>
        <dbReference type="EMBL" id="UOF02203.1"/>
    </source>
</evidence>
<evidence type="ECO:0000313" key="3">
    <source>
        <dbReference type="Proteomes" id="UP000830116"/>
    </source>
</evidence>
<feature type="chain" id="PRO_5046014431" description="YiiX family permuted papain-like enzyme" evidence="1">
    <location>
        <begin position="22"/>
        <end position="202"/>
    </location>
</feature>
<name>A0ABY4CF85_9BACT</name>
<dbReference type="Proteomes" id="UP000830116">
    <property type="component" value="Chromosome"/>
</dbReference>
<dbReference type="InterPro" id="IPR038765">
    <property type="entry name" value="Papain-like_cys_pep_sf"/>
</dbReference>
<dbReference type="InterPro" id="IPR024453">
    <property type="entry name" value="Peptidase_C92"/>
</dbReference>
<dbReference type="SUPFAM" id="SSF54001">
    <property type="entry name" value="Cysteine proteinases"/>
    <property type="match status" value="1"/>
</dbReference>
<gene>
    <name evidence="2" type="ORF">MNR06_04470</name>
</gene>
<keyword evidence="3" id="KW-1185">Reference proteome</keyword>
<reference evidence="2" key="1">
    <citation type="submission" date="2022-03" db="EMBL/GenBank/DDBJ databases">
        <title>Genome Identification and Characterization of new species Bdellovibrio reynosense LBG001 sp. nov. from a Mexico soil sample.</title>
        <authorList>
            <person name="Camilli A."/>
            <person name="Ajao Y."/>
            <person name="Guo X."/>
        </authorList>
    </citation>
    <scope>NUCLEOTIDE SEQUENCE</scope>
    <source>
        <strain evidence="2">LBG001</strain>
    </source>
</reference>
<evidence type="ECO:0008006" key="4">
    <source>
        <dbReference type="Google" id="ProtNLM"/>
    </source>
</evidence>
<sequence>MKTSALSMLFLSFLFSFSSFAATYQDGDIIFHESQGVQSKAIQEATGSKWTHVGMLFYKEGQWQVAEAVQPVRFTSLSSFISRGKNKAYRIYRVPGLTSENRKDLRLQLAPFVGADYDIYFEWTDDLIYCSELVYKVFKKATGIEVGHVQKFRDLNLGGPYVKALIKNRLENTGRELDLNEPIITPVAQIKDAKLKLVEEVK</sequence>
<protein>
    <recommendedName>
        <fullName evidence="4">YiiX family permuted papain-like enzyme</fullName>
    </recommendedName>
</protein>